<proteinExistence type="predicted"/>
<sequence length="628" mass="68691">MDNGRGGLEEEGRENENFNPNISVRKSVDTEAFSKQCPSAADSNQGKDNFVHVSNEVLVSSKETSGFISSGVFAERKLNSSIPSSPTFHVVESPVVEGHKTVQETEPLVDMLLKEKSGDDVSQTSFYALSSHSKNDADCSVFPPAVCGGECPVDVTGDDFSAAAKASSVFSVVLNSEVSEVSSCGFPFLKDDSDALEIQNSAAGPEGVGEEGAEVMFDVFSSLMLFILGFEDICLVQWGTHAFARSNFHSTLVLDVIPDIVRFSAISRRCTESFMQENVVDEMRQMQSDDETKRKMLDILKRFHSQEEVDSMDENESIISEETIQKVLSDGVRLNGGQVNFEDLSADEKKLFQRAMASGELSKMIEPWDPWWLKPSARTISLSKQGTQLVQLVSKQEASVPSDEDLVSNESGEIPPGPETPLCPVSKLSSTEPSPLLAIHLVDIIYSYCLTLRVYNGDWQSDALGSAMMVLTVSSVLGQGRQPETIREALSYCLEQTCSSYKHMGGLQFGLAIIDDVVSLLSLGGSALVCSLCDLQRLIQAGEKDLKSDKASKFRKSEIRNKLKLAERKIYFIMCWVREQPGEAWSSSVAILTAERISFTDHGGGKSSVKTDGSKAESRGKITIEEMK</sequence>
<comment type="caution">
    <text evidence="2">The sequence shown here is derived from an EMBL/GenBank/DDBJ whole genome shotgun (WGS) entry which is preliminary data.</text>
</comment>
<dbReference type="EMBL" id="JAFEMO010000005">
    <property type="protein sequence ID" value="KAH7570876.1"/>
    <property type="molecule type" value="Genomic_DNA"/>
</dbReference>
<dbReference type="InterPro" id="IPR039646">
    <property type="entry name" value="ZNHIT2"/>
</dbReference>
<gene>
    <name evidence="2" type="ORF">JRO89_XS05G0211300</name>
</gene>
<name>A0ABQ8I2K2_9ROSI</name>
<reference evidence="2 3" key="1">
    <citation type="submission" date="2021-02" db="EMBL/GenBank/DDBJ databases">
        <title>Plant Genome Project.</title>
        <authorList>
            <person name="Zhang R.-G."/>
        </authorList>
    </citation>
    <scope>NUCLEOTIDE SEQUENCE [LARGE SCALE GENOMIC DNA]</scope>
    <source>
        <tissue evidence="2">Leaves</tissue>
    </source>
</reference>
<feature type="region of interest" description="Disordered" evidence="1">
    <location>
        <begin position="1"/>
        <end position="24"/>
    </location>
</feature>
<dbReference type="PANTHER" id="PTHR15555">
    <property type="entry name" value="ZINC FINGER HIT DOMAIN CONTAINING PROTEIN 2 PROTEIN FON -RELATED"/>
    <property type="match status" value="1"/>
</dbReference>
<dbReference type="PANTHER" id="PTHR15555:SF0">
    <property type="entry name" value="ZINC FINGER HIT DOMAIN-CONTAINING PROTEIN 2"/>
    <property type="match status" value="1"/>
</dbReference>
<keyword evidence="3" id="KW-1185">Reference proteome</keyword>
<feature type="compositionally biased region" description="Basic and acidic residues" evidence="1">
    <location>
        <begin position="7"/>
        <end position="16"/>
    </location>
</feature>
<feature type="compositionally biased region" description="Basic and acidic residues" evidence="1">
    <location>
        <begin position="612"/>
        <end position="628"/>
    </location>
</feature>
<feature type="region of interest" description="Disordered" evidence="1">
    <location>
        <begin position="601"/>
        <end position="628"/>
    </location>
</feature>
<accession>A0ABQ8I2K2</accession>
<protein>
    <recommendedName>
        <fullName evidence="4">Shq1 protein domain-containing protein</fullName>
    </recommendedName>
</protein>
<evidence type="ECO:0008006" key="4">
    <source>
        <dbReference type="Google" id="ProtNLM"/>
    </source>
</evidence>
<dbReference type="Proteomes" id="UP000827721">
    <property type="component" value="Unassembled WGS sequence"/>
</dbReference>
<evidence type="ECO:0000313" key="3">
    <source>
        <dbReference type="Proteomes" id="UP000827721"/>
    </source>
</evidence>
<evidence type="ECO:0000256" key="1">
    <source>
        <dbReference type="SAM" id="MobiDB-lite"/>
    </source>
</evidence>
<organism evidence="2 3">
    <name type="scientific">Xanthoceras sorbifolium</name>
    <dbReference type="NCBI Taxonomy" id="99658"/>
    <lineage>
        <taxon>Eukaryota</taxon>
        <taxon>Viridiplantae</taxon>
        <taxon>Streptophyta</taxon>
        <taxon>Embryophyta</taxon>
        <taxon>Tracheophyta</taxon>
        <taxon>Spermatophyta</taxon>
        <taxon>Magnoliopsida</taxon>
        <taxon>eudicotyledons</taxon>
        <taxon>Gunneridae</taxon>
        <taxon>Pentapetalae</taxon>
        <taxon>rosids</taxon>
        <taxon>malvids</taxon>
        <taxon>Sapindales</taxon>
        <taxon>Sapindaceae</taxon>
        <taxon>Xanthoceroideae</taxon>
        <taxon>Xanthoceras</taxon>
    </lineage>
</organism>
<evidence type="ECO:0000313" key="2">
    <source>
        <dbReference type="EMBL" id="KAH7570876.1"/>
    </source>
</evidence>